<keyword evidence="1" id="KW-0493">Microtubule</keyword>
<dbReference type="FunFam" id="1.10.150.280:FF:000003">
    <property type="entry name" value="Kinesin-like protein KIN-10C"/>
    <property type="match status" value="1"/>
</dbReference>
<dbReference type="Pfam" id="PF00225">
    <property type="entry name" value="Kinesin"/>
    <property type="match status" value="1"/>
</dbReference>
<dbReference type="SMART" id="SM00129">
    <property type="entry name" value="KISc"/>
    <property type="match status" value="1"/>
</dbReference>
<organism evidence="7 8">
    <name type="scientific">Lithocarpus litseifolius</name>
    <dbReference type="NCBI Taxonomy" id="425828"/>
    <lineage>
        <taxon>Eukaryota</taxon>
        <taxon>Viridiplantae</taxon>
        <taxon>Streptophyta</taxon>
        <taxon>Embryophyta</taxon>
        <taxon>Tracheophyta</taxon>
        <taxon>Spermatophyta</taxon>
        <taxon>Magnoliopsida</taxon>
        <taxon>eudicotyledons</taxon>
        <taxon>Gunneridae</taxon>
        <taxon>Pentapetalae</taxon>
        <taxon>rosids</taxon>
        <taxon>fabids</taxon>
        <taxon>Fagales</taxon>
        <taxon>Fagaceae</taxon>
        <taxon>Lithocarpus</taxon>
    </lineage>
</organism>
<gene>
    <name evidence="7" type="ORF">SO802_024224</name>
</gene>
<keyword evidence="8" id="KW-1185">Reference proteome</keyword>
<dbReference type="GO" id="GO:0007052">
    <property type="term" value="P:mitotic spindle organization"/>
    <property type="evidence" value="ECO:0007669"/>
    <property type="project" value="TreeGrafter"/>
</dbReference>
<evidence type="ECO:0000256" key="5">
    <source>
        <dbReference type="SAM" id="MobiDB-lite"/>
    </source>
</evidence>
<dbReference type="GO" id="GO:0005524">
    <property type="term" value="F:ATP binding"/>
    <property type="evidence" value="ECO:0007669"/>
    <property type="project" value="UniProtKB-UniRule"/>
</dbReference>
<keyword evidence="4" id="KW-0547">Nucleotide-binding</keyword>
<keyword evidence="4" id="KW-0067">ATP-binding</keyword>
<evidence type="ECO:0000256" key="2">
    <source>
        <dbReference type="ARBA" id="ARBA00023175"/>
    </source>
</evidence>
<dbReference type="GO" id="GO:0008017">
    <property type="term" value="F:microtubule binding"/>
    <property type="evidence" value="ECO:0007669"/>
    <property type="project" value="InterPro"/>
</dbReference>
<protein>
    <recommendedName>
        <fullName evidence="6">Kinesin motor domain-containing protein</fullName>
    </recommendedName>
</protein>
<dbReference type="EMBL" id="JAZDWU010000008">
    <property type="protein sequence ID" value="KAK9994521.1"/>
    <property type="molecule type" value="Genomic_DNA"/>
</dbReference>
<accession>A0AAW2C8N3</accession>
<dbReference type="InterPro" id="IPR027640">
    <property type="entry name" value="Kinesin-like_fam"/>
</dbReference>
<evidence type="ECO:0000256" key="4">
    <source>
        <dbReference type="PROSITE-ProRule" id="PRU00283"/>
    </source>
</evidence>
<dbReference type="PANTHER" id="PTHR47969">
    <property type="entry name" value="CHROMOSOME-ASSOCIATED KINESIN KIF4A-RELATED"/>
    <property type="match status" value="1"/>
</dbReference>
<dbReference type="GO" id="GO:0005874">
    <property type="term" value="C:microtubule"/>
    <property type="evidence" value="ECO:0007669"/>
    <property type="project" value="UniProtKB-KW"/>
</dbReference>
<dbReference type="GO" id="GO:0007018">
    <property type="term" value="P:microtubule-based movement"/>
    <property type="evidence" value="ECO:0007669"/>
    <property type="project" value="InterPro"/>
</dbReference>
<dbReference type="PANTHER" id="PTHR47969:SF9">
    <property type="entry name" value="KINESIN-LIKE PROTEIN"/>
    <property type="match status" value="1"/>
</dbReference>
<feature type="region of interest" description="Disordered" evidence="5">
    <location>
        <begin position="347"/>
        <end position="367"/>
    </location>
</feature>
<comment type="similarity">
    <text evidence="3">Belongs to the TRAFAC class myosin-kinesin ATPase superfamily. Kinesin family. KIN-10 subfamily.</text>
</comment>
<dbReference type="GO" id="GO:0003777">
    <property type="term" value="F:microtubule motor activity"/>
    <property type="evidence" value="ECO:0007669"/>
    <property type="project" value="InterPro"/>
</dbReference>
<evidence type="ECO:0000313" key="7">
    <source>
        <dbReference type="EMBL" id="KAK9994521.1"/>
    </source>
</evidence>
<comment type="caution">
    <text evidence="7">The sequence shown here is derived from an EMBL/GenBank/DDBJ whole genome shotgun (WGS) entry which is preliminary data.</text>
</comment>
<dbReference type="GO" id="GO:0051231">
    <property type="term" value="P:spindle elongation"/>
    <property type="evidence" value="ECO:0007669"/>
    <property type="project" value="TreeGrafter"/>
</dbReference>
<dbReference type="InterPro" id="IPR001752">
    <property type="entry name" value="Kinesin_motor_dom"/>
</dbReference>
<dbReference type="Gene3D" id="3.40.850.10">
    <property type="entry name" value="Kinesin motor domain"/>
    <property type="match status" value="1"/>
</dbReference>
<evidence type="ECO:0000313" key="8">
    <source>
        <dbReference type="Proteomes" id="UP001459277"/>
    </source>
</evidence>
<evidence type="ECO:0000256" key="1">
    <source>
        <dbReference type="ARBA" id="ARBA00022701"/>
    </source>
</evidence>
<reference evidence="7 8" key="1">
    <citation type="submission" date="2024-01" db="EMBL/GenBank/DDBJ databases">
        <title>A telomere-to-telomere, gap-free genome of sweet tea (Lithocarpus litseifolius).</title>
        <authorList>
            <person name="Zhou J."/>
        </authorList>
    </citation>
    <scope>NUCLEOTIDE SEQUENCE [LARGE SCALE GENOMIC DNA]</scope>
    <source>
        <strain evidence="7">Zhou-2022a</strain>
        <tissue evidence="7">Leaf</tissue>
    </source>
</reference>
<keyword evidence="2 4" id="KW-0505">Motor protein</keyword>
<dbReference type="Gene3D" id="1.10.150.280">
    <property type="entry name" value="AF1531-like domain"/>
    <property type="match status" value="1"/>
</dbReference>
<dbReference type="InterPro" id="IPR010994">
    <property type="entry name" value="RuvA_2-like"/>
</dbReference>
<dbReference type="Proteomes" id="UP001459277">
    <property type="component" value="Unassembled WGS sequence"/>
</dbReference>
<dbReference type="PROSITE" id="PS50067">
    <property type="entry name" value="KINESIN_MOTOR_2"/>
    <property type="match status" value="1"/>
</dbReference>
<feature type="domain" description="Kinesin motor" evidence="6">
    <location>
        <begin position="20"/>
        <end position="337"/>
    </location>
</feature>
<evidence type="ECO:0000256" key="3">
    <source>
        <dbReference type="ARBA" id="ARBA00061615"/>
    </source>
</evidence>
<dbReference type="PRINTS" id="PR00380">
    <property type="entry name" value="KINESINHEAVY"/>
</dbReference>
<dbReference type="SUPFAM" id="SSF52540">
    <property type="entry name" value="P-loop containing nucleoside triphosphate hydrolases"/>
    <property type="match status" value="1"/>
</dbReference>
<evidence type="ECO:0000259" key="6">
    <source>
        <dbReference type="PROSITE" id="PS50067"/>
    </source>
</evidence>
<name>A0AAW2C8N3_9ROSI</name>
<dbReference type="InterPro" id="IPR036961">
    <property type="entry name" value="Kinesin_motor_dom_sf"/>
</dbReference>
<dbReference type="AlphaFoldDB" id="A0AAW2C8N3"/>
<dbReference type="InterPro" id="IPR027417">
    <property type="entry name" value="P-loop_NTPase"/>
</dbReference>
<dbReference type="SUPFAM" id="SSF47781">
    <property type="entry name" value="RuvA domain 2-like"/>
    <property type="match status" value="1"/>
</dbReference>
<feature type="binding site" evidence="4">
    <location>
        <begin position="107"/>
        <end position="114"/>
    </location>
    <ligand>
        <name>ATP</name>
        <dbReference type="ChEBI" id="CHEBI:30616"/>
    </ligand>
</feature>
<dbReference type="GO" id="GO:0005875">
    <property type="term" value="C:microtubule associated complex"/>
    <property type="evidence" value="ECO:0007669"/>
    <property type="project" value="TreeGrafter"/>
</dbReference>
<dbReference type="Pfam" id="PF12836">
    <property type="entry name" value="HHH_3"/>
    <property type="match status" value="1"/>
</dbReference>
<proteinExistence type="inferred from homology"/>
<sequence>MASTPSGRPDRTKAVNPARKVRVIAKIRGFADSESSTAPWISVNKPNGEISDSVTISFGDSGSRKESCEVNYCYEQNEDNDLIFSREVKPLIFGVFEGCNSTVIACGARGSGKTFVIQGSDEKPGLATLAIAEILSMAEQNGNLVTISFYEVYQEHVYDLLDPKQPTVSILEDKGKIQHKGLSQVLVKSVTEFHKLHASMCGSRKSVQKIASELPRRNHRGLIIHLVSPSKNDDICLVGKMNFVDLAGYEDVRRKSADGLNLVESTKINRSIYAIHNVVYSLNANESHVPYRESKLTHMLKDSLGGLNRILMITCLNPSFCQDSVYMVSLASRSCLGINRGAVDSTKKAKSSTRPMVPSSHKKNILPGSVSTTVKKHTASKVHLSEKKANCLASALKGRKLFDEAIHWTTSEKASSLPDIVSTVEPLEQEEGKCISNDTNVTMLSEVENENQLAVVVKDTKSTSPLQKVMCKYQDNLPTCFFNLLISRTILILLQEASPLPISSAVKTPIPNKDFLASEVSVYGEDHQEQDTSYVNGSSKALSFIEGDGMDKENQHILANESVSPPISSRLRELSNNLKLLYSSTSSYDQVSTEIEEPKTPIMEQSRTLDDRWDVADVNSTWGTFSMRSSGMKNSLVQEYLRFLNTADKEDLKRLKGIGEKRATYIVKLREESPEPLKSLDDLTKVGLSAKQIKGMMKKEAANLFN</sequence>